<sequence length="91" mass="9425">MKFQATFGTLVTLAVAALAVPVENVSERVVLSGDQLKSIINVFKNSGKPDILAPDQTISCSVAYTLALSSGPPPYTLSLTSLDLSACTLGP</sequence>
<feature type="chain" id="PRO_5042069004" evidence="1">
    <location>
        <begin position="20"/>
        <end position="91"/>
    </location>
</feature>
<keyword evidence="1" id="KW-0732">Signal</keyword>
<evidence type="ECO:0000313" key="3">
    <source>
        <dbReference type="Proteomes" id="UP001213681"/>
    </source>
</evidence>
<evidence type="ECO:0000313" key="2">
    <source>
        <dbReference type="EMBL" id="KAJ5438259.1"/>
    </source>
</evidence>
<dbReference type="RefSeq" id="XP_056761488.1">
    <property type="nucleotide sequence ID" value="XM_056912639.1"/>
</dbReference>
<name>A0AAD6BWL1_9EURO</name>
<protein>
    <submittedName>
        <fullName evidence="2">Uncharacterized protein</fullName>
    </submittedName>
</protein>
<feature type="signal peptide" evidence="1">
    <location>
        <begin position="1"/>
        <end position="19"/>
    </location>
</feature>
<comment type="caution">
    <text evidence="2">The sequence shown here is derived from an EMBL/GenBank/DDBJ whole genome shotgun (WGS) entry which is preliminary data.</text>
</comment>
<reference evidence="2" key="1">
    <citation type="submission" date="2022-12" db="EMBL/GenBank/DDBJ databases">
        <authorList>
            <person name="Petersen C."/>
        </authorList>
    </citation>
    <scope>NUCLEOTIDE SEQUENCE</scope>
    <source>
        <strain evidence="2">IBT 16125</strain>
    </source>
</reference>
<evidence type="ECO:0000256" key="1">
    <source>
        <dbReference type="SAM" id="SignalP"/>
    </source>
</evidence>
<dbReference type="Proteomes" id="UP001213681">
    <property type="component" value="Unassembled WGS sequence"/>
</dbReference>
<dbReference type="GeneID" id="81602882"/>
<organism evidence="2 3">
    <name type="scientific">Penicillium daleae</name>
    <dbReference type="NCBI Taxonomy" id="63821"/>
    <lineage>
        <taxon>Eukaryota</taxon>
        <taxon>Fungi</taxon>
        <taxon>Dikarya</taxon>
        <taxon>Ascomycota</taxon>
        <taxon>Pezizomycotina</taxon>
        <taxon>Eurotiomycetes</taxon>
        <taxon>Eurotiomycetidae</taxon>
        <taxon>Eurotiales</taxon>
        <taxon>Aspergillaceae</taxon>
        <taxon>Penicillium</taxon>
    </lineage>
</organism>
<dbReference type="AlphaFoldDB" id="A0AAD6BWL1"/>
<accession>A0AAD6BWL1</accession>
<gene>
    <name evidence="2" type="ORF">N7458_009257</name>
</gene>
<proteinExistence type="predicted"/>
<reference evidence="2" key="2">
    <citation type="journal article" date="2023" name="IMA Fungus">
        <title>Comparative genomic study of the Penicillium genus elucidates a diverse pangenome and 15 lateral gene transfer events.</title>
        <authorList>
            <person name="Petersen C."/>
            <person name="Sorensen T."/>
            <person name="Nielsen M.R."/>
            <person name="Sondergaard T.E."/>
            <person name="Sorensen J.L."/>
            <person name="Fitzpatrick D.A."/>
            <person name="Frisvad J.C."/>
            <person name="Nielsen K.L."/>
        </authorList>
    </citation>
    <scope>NUCLEOTIDE SEQUENCE</scope>
    <source>
        <strain evidence="2">IBT 16125</strain>
    </source>
</reference>
<dbReference type="EMBL" id="JAPVEA010000008">
    <property type="protein sequence ID" value="KAJ5438259.1"/>
    <property type="molecule type" value="Genomic_DNA"/>
</dbReference>
<keyword evidence="3" id="KW-1185">Reference proteome</keyword>